<comment type="pathway">
    <text evidence="7">Protein modification; lipoprotein biosynthesis (diacylglyceryl transfer).</text>
</comment>
<evidence type="ECO:0000313" key="9">
    <source>
        <dbReference type="EMBL" id="MCV7226749.1"/>
    </source>
</evidence>
<feature type="transmembrane region" description="Helical" evidence="7">
    <location>
        <begin position="97"/>
        <end position="117"/>
    </location>
</feature>
<evidence type="ECO:0000256" key="2">
    <source>
        <dbReference type="ARBA" id="ARBA00022475"/>
    </source>
</evidence>
<dbReference type="RefSeq" id="WP_264067623.1">
    <property type="nucleotide sequence ID" value="NZ_JACKTY010000028.1"/>
</dbReference>
<evidence type="ECO:0000256" key="8">
    <source>
        <dbReference type="SAM" id="MobiDB-lite"/>
    </source>
</evidence>
<dbReference type="Proteomes" id="UP001526201">
    <property type="component" value="Unassembled WGS sequence"/>
</dbReference>
<evidence type="ECO:0000256" key="4">
    <source>
        <dbReference type="ARBA" id="ARBA00022692"/>
    </source>
</evidence>
<feature type="compositionally biased region" description="Acidic residues" evidence="8">
    <location>
        <begin position="324"/>
        <end position="335"/>
    </location>
</feature>
<dbReference type="PANTHER" id="PTHR30589">
    <property type="entry name" value="PROLIPOPROTEIN DIACYLGLYCERYL TRANSFERASE"/>
    <property type="match status" value="1"/>
</dbReference>
<feature type="transmembrane region" description="Helical" evidence="7">
    <location>
        <begin position="54"/>
        <end position="77"/>
    </location>
</feature>
<dbReference type="HAMAP" id="MF_01147">
    <property type="entry name" value="Lgt"/>
    <property type="match status" value="1"/>
</dbReference>
<comment type="caution">
    <text evidence="9">The sequence shown here is derived from an EMBL/GenBank/DDBJ whole genome shotgun (WGS) entry which is preliminary data.</text>
</comment>
<feature type="transmembrane region" description="Helical" evidence="7">
    <location>
        <begin position="198"/>
        <end position="215"/>
    </location>
</feature>
<comment type="function">
    <text evidence="7">Catalyzes the transfer of the diacylglyceryl group from phosphatidylglycerol to the sulfhydryl group of the N-terminal cysteine of a prolipoprotein, the first step in the formation of mature lipoproteins.</text>
</comment>
<keyword evidence="4 7" id="KW-0812">Transmembrane</keyword>
<proteinExistence type="inferred from homology"/>
<evidence type="ECO:0000256" key="7">
    <source>
        <dbReference type="HAMAP-Rule" id="MF_01147"/>
    </source>
</evidence>
<dbReference type="Pfam" id="PF01790">
    <property type="entry name" value="LGT"/>
    <property type="match status" value="1"/>
</dbReference>
<feature type="compositionally biased region" description="Acidic residues" evidence="8">
    <location>
        <begin position="456"/>
        <end position="479"/>
    </location>
</feature>
<dbReference type="EC" id="2.5.1.145" evidence="7"/>
<dbReference type="NCBIfam" id="TIGR00544">
    <property type="entry name" value="lgt"/>
    <property type="match status" value="1"/>
</dbReference>
<evidence type="ECO:0000256" key="5">
    <source>
        <dbReference type="ARBA" id="ARBA00022989"/>
    </source>
</evidence>
<evidence type="ECO:0000256" key="3">
    <source>
        <dbReference type="ARBA" id="ARBA00022679"/>
    </source>
</evidence>
<feature type="compositionally biased region" description="Acidic residues" evidence="8">
    <location>
        <begin position="575"/>
        <end position="587"/>
    </location>
</feature>
<comment type="catalytic activity">
    <reaction evidence="7">
        <text>L-cysteinyl-[prolipoprotein] + a 1,2-diacyl-sn-glycero-3-phospho-(1'-sn-glycerol) = an S-1,2-diacyl-sn-glyceryl-L-cysteinyl-[prolipoprotein] + sn-glycerol 1-phosphate + H(+)</text>
        <dbReference type="Rhea" id="RHEA:56712"/>
        <dbReference type="Rhea" id="RHEA-COMP:14679"/>
        <dbReference type="Rhea" id="RHEA-COMP:14680"/>
        <dbReference type="ChEBI" id="CHEBI:15378"/>
        <dbReference type="ChEBI" id="CHEBI:29950"/>
        <dbReference type="ChEBI" id="CHEBI:57685"/>
        <dbReference type="ChEBI" id="CHEBI:64716"/>
        <dbReference type="ChEBI" id="CHEBI:140658"/>
        <dbReference type="EC" id="2.5.1.145"/>
    </reaction>
</comment>
<feature type="region of interest" description="Disordered" evidence="8">
    <location>
        <begin position="354"/>
        <end position="616"/>
    </location>
</feature>
<keyword evidence="6 7" id="KW-0472">Membrane</keyword>
<sequence length="616" mass="65458">MITTTLAYFPSPAQGVWHLGPIPIRAYALFIIAGIIAALVIGDRRWAARGGERGVIYDIALWAVPFGLIGGRLYHVITDWKTYFGPEGAGPVAALKIWDGGLGIWGAVALGAVGAWIGCRSRGIPLPAFGDAIAPGIVLAQAIGRLGNYFNQELYGRETTVPWGMEIFYRQDPSGILDVHSLAGVSTGKVAGIVHPTFLYELLWNLLVFALLIYFDRRFRIGHGRLFAMYVAGYCVGRFWVELMRDDVATQIAGIRVNSFTSTFVFIGAVVYIILAPKGREDPESLRGHAEDGESVVEELSKEFVAVAATTGVVAAATAAGREDEPDPEPAEDTPEPVVDTDAADDETTAIAVVEPESVPTDADDVESDPEDEALVEAEAAAPGVEAETAAVAEDADLLDEDHDPVDEEDLEGLTGDAPVTGAPLSEQAEELDESEDDESEDDDEPELVAAAEVASDSEDDETPATAEPEVDDEDEDGALVEAEAAAPDVETETAAVAEDEDLADEDHDAVDEEDLEETAVATGAGEPVSEQQEELDDTEDDDTEDDDPEPEAASDPESDAAETSDSEASSSDDAGAEEASGEAVEPEPEKPVTPAVTATPADSGKQSRWARFRRR</sequence>
<keyword evidence="9" id="KW-0328">Glycosyltransferase</keyword>
<keyword evidence="10" id="KW-1185">Reference proteome</keyword>
<dbReference type="InterPro" id="IPR001640">
    <property type="entry name" value="Lgt"/>
</dbReference>
<feature type="compositionally biased region" description="Acidic residues" evidence="8">
    <location>
        <begin position="498"/>
        <end position="518"/>
    </location>
</feature>
<evidence type="ECO:0000256" key="6">
    <source>
        <dbReference type="ARBA" id="ARBA00023136"/>
    </source>
</evidence>
<keyword evidence="5 7" id="KW-1133">Transmembrane helix</keyword>
<evidence type="ECO:0000313" key="10">
    <source>
        <dbReference type="Proteomes" id="UP001526201"/>
    </source>
</evidence>
<feature type="compositionally biased region" description="Acidic residues" evidence="8">
    <location>
        <begin position="394"/>
        <end position="412"/>
    </location>
</feature>
<comment type="subcellular location">
    <subcellularLocation>
        <location evidence="7">Cell membrane</location>
        <topology evidence="7">Multi-pass membrane protein</topology>
    </subcellularLocation>
</comment>
<feature type="compositionally biased region" description="Acidic residues" evidence="8">
    <location>
        <begin position="532"/>
        <end position="566"/>
    </location>
</feature>
<dbReference type="GO" id="GO:0016757">
    <property type="term" value="F:glycosyltransferase activity"/>
    <property type="evidence" value="ECO:0007669"/>
    <property type="project" value="UniProtKB-KW"/>
</dbReference>
<feature type="transmembrane region" description="Helical" evidence="7">
    <location>
        <begin position="253"/>
        <end position="275"/>
    </location>
</feature>
<comment type="similarity">
    <text evidence="1 7">Belongs to the Lgt family.</text>
</comment>
<dbReference type="EMBL" id="JACKTY010000028">
    <property type="protein sequence ID" value="MCV7226749.1"/>
    <property type="molecule type" value="Genomic_DNA"/>
</dbReference>
<keyword evidence="2 7" id="KW-1003">Cell membrane</keyword>
<feature type="transmembrane region" description="Helical" evidence="7">
    <location>
        <begin position="24"/>
        <end position="42"/>
    </location>
</feature>
<keyword evidence="3 7" id="KW-0808">Transferase</keyword>
<evidence type="ECO:0000256" key="1">
    <source>
        <dbReference type="ARBA" id="ARBA00007150"/>
    </source>
</evidence>
<accession>A0ABT3CB89</accession>
<protein>
    <recommendedName>
        <fullName evidence="7">Phosphatidylglycerol--prolipoprotein diacylglyceryl transferase</fullName>
        <ecNumber evidence="7">2.5.1.145</ecNumber>
    </recommendedName>
</protein>
<gene>
    <name evidence="7" type="primary">lgt</name>
    <name evidence="9" type="ORF">H7J73_12000</name>
</gene>
<reference evidence="9 10" key="1">
    <citation type="journal article" date="2022" name="BMC Genomics">
        <title>Comparative genome analysis of mycobacteria focusing on tRNA and non-coding RNA.</title>
        <authorList>
            <person name="Behra P.R.K."/>
            <person name="Pettersson B.M.F."/>
            <person name="Ramesh M."/>
            <person name="Das S."/>
            <person name="Dasgupta S."/>
            <person name="Kirsebom L.A."/>
        </authorList>
    </citation>
    <scope>NUCLEOTIDE SEQUENCE [LARGE SCALE GENOMIC DNA]</scope>
    <source>
        <strain evidence="9 10">DSM 44078</strain>
    </source>
</reference>
<feature type="compositionally biased region" description="Acidic residues" evidence="8">
    <location>
        <begin position="428"/>
        <end position="447"/>
    </location>
</feature>
<feature type="compositionally biased region" description="Low complexity" evidence="8">
    <location>
        <begin position="480"/>
        <end position="497"/>
    </location>
</feature>
<organism evidence="9 10">
    <name type="scientific">Mycolicibacterium komossense</name>
    <dbReference type="NCBI Taxonomy" id="1779"/>
    <lineage>
        <taxon>Bacteria</taxon>
        <taxon>Bacillati</taxon>
        <taxon>Actinomycetota</taxon>
        <taxon>Actinomycetes</taxon>
        <taxon>Mycobacteriales</taxon>
        <taxon>Mycobacteriaceae</taxon>
        <taxon>Mycolicibacterium</taxon>
    </lineage>
</organism>
<dbReference type="PROSITE" id="PS01311">
    <property type="entry name" value="LGT"/>
    <property type="match status" value="1"/>
</dbReference>
<name>A0ABT3CB89_9MYCO</name>
<feature type="compositionally biased region" description="Low complexity" evidence="8">
    <location>
        <begin position="377"/>
        <end position="393"/>
    </location>
</feature>
<dbReference type="PANTHER" id="PTHR30589:SF0">
    <property type="entry name" value="PHOSPHATIDYLGLYCEROL--PROLIPOPROTEIN DIACYLGLYCERYL TRANSFERASE"/>
    <property type="match status" value="1"/>
</dbReference>
<feature type="compositionally biased region" description="Acidic residues" evidence="8">
    <location>
        <begin position="362"/>
        <end position="376"/>
    </location>
</feature>
<feature type="region of interest" description="Disordered" evidence="8">
    <location>
        <begin position="317"/>
        <end position="342"/>
    </location>
</feature>
<feature type="binding site" evidence="7">
    <location>
        <position position="145"/>
    </location>
    <ligand>
        <name>a 1,2-diacyl-sn-glycero-3-phospho-(1'-sn-glycerol)</name>
        <dbReference type="ChEBI" id="CHEBI:64716"/>
    </ligand>
</feature>